<organism evidence="4 5">
    <name type="scientific">Schinkia azotoformans MEV2011</name>
    <dbReference type="NCBI Taxonomy" id="1348973"/>
    <lineage>
        <taxon>Bacteria</taxon>
        <taxon>Bacillati</taxon>
        <taxon>Bacillota</taxon>
        <taxon>Bacilli</taxon>
        <taxon>Bacillales</taxon>
        <taxon>Bacillaceae</taxon>
        <taxon>Calidifontibacillus/Schinkia group</taxon>
        <taxon>Schinkia</taxon>
    </lineage>
</organism>
<dbReference type="Pfam" id="PF02826">
    <property type="entry name" value="2-Hacid_dh_C"/>
    <property type="match status" value="1"/>
</dbReference>
<dbReference type="PATRIC" id="fig|1348973.3.peg.3669"/>
<evidence type="ECO:0000313" key="4">
    <source>
        <dbReference type="EMBL" id="KEF37033.1"/>
    </source>
</evidence>
<feature type="domain" description="D-isomer specific 2-hydroxyacid dehydrogenase NAD-binding" evidence="3">
    <location>
        <begin position="104"/>
        <end position="275"/>
    </location>
</feature>
<dbReference type="SUPFAM" id="SSF51735">
    <property type="entry name" value="NAD(P)-binding Rossmann-fold domains"/>
    <property type="match status" value="1"/>
</dbReference>
<dbReference type="GO" id="GO:0051287">
    <property type="term" value="F:NAD binding"/>
    <property type="evidence" value="ECO:0007669"/>
    <property type="project" value="InterPro"/>
</dbReference>
<evidence type="ECO:0000256" key="2">
    <source>
        <dbReference type="ARBA" id="ARBA00023027"/>
    </source>
</evidence>
<dbReference type="RefSeq" id="WP_035197389.1">
    <property type="nucleotide sequence ID" value="NZ_JJRY01000019.1"/>
</dbReference>
<dbReference type="InterPro" id="IPR036291">
    <property type="entry name" value="NAD(P)-bd_dom_sf"/>
</dbReference>
<keyword evidence="2" id="KW-0520">NAD</keyword>
<dbReference type="GO" id="GO:0016491">
    <property type="term" value="F:oxidoreductase activity"/>
    <property type="evidence" value="ECO:0007669"/>
    <property type="project" value="UniProtKB-KW"/>
</dbReference>
<keyword evidence="1" id="KW-0560">Oxidoreductase</keyword>
<dbReference type="CDD" id="cd05300">
    <property type="entry name" value="2-Hacid_dh_1"/>
    <property type="match status" value="1"/>
</dbReference>
<dbReference type="PANTHER" id="PTHR43333:SF1">
    <property type="entry name" value="D-ISOMER SPECIFIC 2-HYDROXYACID DEHYDROGENASE NAD-BINDING DOMAIN-CONTAINING PROTEIN"/>
    <property type="match status" value="1"/>
</dbReference>
<dbReference type="OrthoDB" id="9805416at2"/>
<evidence type="ECO:0000256" key="1">
    <source>
        <dbReference type="ARBA" id="ARBA00023002"/>
    </source>
</evidence>
<name>A0A072NJG7_SCHAZ</name>
<dbReference type="EMBL" id="JJRY01000019">
    <property type="protein sequence ID" value="KEF37033.1"/>
    <property type="molecule type" value="Genomic_DNA"/>
</dbReference>
<proteinExistence type="predicted"/>
<dbReference type="InterPro" id="IPR006140">
    <property type="entry name" value="D-isomer_DH_NAD-bd"/>
</dbReference>
<reference evidence="4 5" key="1">
    <citation type="submission" date="2014-04" db="EMBL/GenBank/DDBJ databases">
        <title>Draft genome sequence of Bacillus azotoformans MEV2011, a (co-) denitrifying strain unable to grow in the presence of oxygen.</title>
        <authorList>
            <person name="Nielsen M."/>
            <person name="Schreiber L."/>
            <person name="Finster K."/>
            <person name="Schramm A."/>
        </authorList>
    </citation>
    <scope>NUCLEOTIDE SEQUENCE [LARGE SCALE GENOMIC DNA]</scope>
    <source>
        <strain evidence="4 5">MEV2011</strain>
    </source>
</reference>
<dbReference type="Gene3D" id="3.40.50.720">
    <property type="entry name" value="NAD(P)-binding Rossmann-like Domain"/>
    <property type="match status" value="2"/>
</dbReference>
<evidence type="ECO:0000313" key="5">
    <source>
        <dbReference type="Proteomes" id="UP000027936"/>
    </source>
</evidence>
<gene>
    <name evidence="4" type="ORF">M670_03787</name>
</gene>
<evidence type="ECO:0000259" key="3">
    <source>
        <dbReference type="Pfam" id="PF02826"/>
    </source>
</evidence>
<dbReference type="AlphaFoldDB" id="A0A072NJG7"/>
<protein>
    <submittedName>
        <fullName evidence="4">Phosphoglycerate dehydrogenase-like oxidoreductase</fullName>
    </submittedName>
</protein>
<dbReference type="PANTHER" id="PTHR43333">
    <property type="entry name" value="2-HACID_DH_C DOMAIN-CONTAINING PROTEIN"/>
    <property type="match status" value="1"/>
</dbReference>
<accession>A0A072NJG7</accession>
<dbReference type="Proteomes" id="UP000027936">
    <property type="component" value="Unassembled WGS sequence"/>
</dbReference>
<comment type="caution">
    <text evidence="4">The sequence shown here is derived from an EMBL/GenBank/DDBJ whole genome shotgun (WGS) entry which is preliminary data.</text>
</comment>
<sequence>MKINNILVAGLYEEIFQKHISQTICQNFRFVAIDEITEVDLEWADAYVGSAPASHFDLSKLQWVHSFNAGVNNYLAIDGWKKNNVVLTRTICTFGQRISEYCLSYILRDLQHQKYFEELQEEKKWVRNPPVMLKDQAIVVFGTGEIGQEVARSFSFFGTNVYGVSQSGAQKEYFQKVVTTTSAATILPEADWVISTLPLTNETKGLFNSELFSHFNDAAFINVGRGATVDEGALIAALNNGKIRKAVLDVVTIEPLPDGSPLWVREDVTITPHISAITDLDEAVTCFFDTLKKIEQNEALLNKVDVSKGY</sequence>